<evidence type="ECO:0000313" key="17">
    <source>
        <dbReference type="Proteomes" id="UP001190640"/>
    </source>
</evidence>
<evidence type="ECO:0000256" key="3">
    <source>
        <dbReference type="ARBA" id="ARBA00022759"/>
    </source>
</evidence>
<comment type="function">
    <text evidence="12">Component of the 39S subunit of mitochondrial ribosome. May have a function in the assembly/stability of nascent mitochondrial polypeptides exiting the ribosome.</text>
</comment>
<dbReference type="GO" id="GO:0005743">
    <property type="term" value="C:mitochondrial inner membrane"/>
    <property type="evidence" value="ECO:0007669"/>
    <property type="project" value="UniProtKB-ARBA"/>
</dbReference>
<keyword evidence="3" id="KW-0255">Endonuclease</keyword>
<evidence type="ECO:0000256" key="11">
    <source>
        <dbReference type="ARBA" id="ARBA00035187"/>
    </source>
</evidence>
<keyword evidence="6" id="KW-0809">Transit peptide</keyword>
<evidence type="ECO:0000256" key="2">
    <source>
        <dbReference type="ARBA" id="ARBA00022722"/>
    </source>
</evidence>
<dbReference type="KEGG" id="emc:129332277"/>
<keyword evidence="9" id="KW-0687">Ribonucleoprotein</keyword>
<reference evidence="18" key="1">
    <citation type="submission" date="2025-08" db="UniProtKB">
        <authorList>
            <consortium name="RefSeq"/>
        </authorList>
    </citation>
    <scope>IDENTIFICATION</scope>
    <source>
        <tissue evidence="18">Blood</tissue>
    </source>
</reference>
<dbReference type="AlphaFoldDB" id="A0AA97L207"/>
<gene>
    <name evidence="18" type="primary">MRPL44</name>
</gene>
<dbReference type="InterPro" id="IPR014720">
    <property type="entry name" value="dsRBD_dom"/>
</dbReference>
<keyword evidence="7 18" id="KW-0689">Ribosomal protein</keyword>
<evidence type="ECO:0000256" key="8">
    <source>
        <dbReference type="ARBA" id="ARBA00023128"/>
    </source>
</evidence>
<dbReference type="Pfam" id="PF22892">
    <property type="entry name" value="DSRM_MRPL44"/>
    <property type="match status" value="1"/>
</dbReference>
<evidence type="ECO:0000256" key="4">
    <source>
        <dbReference type="ARBA" id="ARBA00022801"/>
    </source>
</evidence>
<name>A0AA97L207_EUBMA</name>
<proteinExistence type="inferred from homology"/>
<evidence type="ECO:0000256" key="14">
    <source>
        <dbReference type="PROSITE-ProRule" id="PRU00266"/>
    </source>
</evidence>
<comment type="similarity">
    <text evidence="10">Belongs to the ribonuclease III family. Mitochondrion-specific ribosomal protein mL44 subfamily.</text>
</comment>
<dbReference type="CTD" id="65080"/>
<dbReference type="Proteomes" id="UP001190640">
    <property type="component" value="Chromosome 6"/>
</dbReference>
<evidence type="ECO:0000313" key="18">
    <source>
        <dbReference type="RefSeq" id="XP_054839236.1"/>
    </source>
</evidence>
<dbReference type="CDD" id="cd19874">
    <property type="entry name" value="DSRM_MRPL44"/>
    <property type="match status" value="1"/>
</dbReference>
<dbReference type="PROSITE" id="PS50137">
    <property type="entry name" value="DS_RBD"/>
    <property type="match status" value="1"/>
</dbReference>
<dbReference type="GO" id="GO:0003725">
    <property type="term" value="F:double-stranded RNA binding"/>
    <property type="evidence" value="ECO:0007669"/>
    <property type="project" value="InterPro"/>
</dbReference>
<feature type="region of interest" description="Disordered" evidence="15">
    <location>
        <begin position="307"/>
        <end position="327"/>
    </location>
</feature>
<dbReference type="InterPro" id="IPR044444">
    <property type="entry name" value="Ribosomal_mL44_DSRM_metazoa"/>
</dbReference>
<dbReference type="InterPro" id="IPR036389">
    <property type="entry name" value="RNase_III_sf"/>
</dbReference>
<keyword evidence="4" id="KW-0378">Hydrolase</keyword>
<feature type="domain" description="DRBM" evidence="16">
    <location>
        <begin position="231"/>
        <end position="301"/>
    </location>
</feature>
<keyword evidence="8" id="KW-0496">Mitochondrion</keyword>
<dbReference type="SMART" id="SM00535">
    <property type="entry name" value="RIBOc"/>
    <property type="match status" value="1"/>
</dbReference>
<evidence type="ECO:0000256" key="6">
    <source>
        <dbReference type="ARBA" id="ARBA00022946"/>
    </source>
</evidence>
<dbReference type="FunFam" id="3.30.160.20:FF:000037">
    <property type="entry name" value="39S ribosomal protein L44, mitochondrial"/>
    <property type="match status" value="1"/>
</dbReference>
<evidence type="ECO:0000256" key="12">
    <source>
        <dbReference type="ARBA" id="ARBA00059807"/>
    </source>
</evidence>
<dbReference type="Gene3D" id="1.10.1520.10">
    <property type="entry name" value="Ribonuclease III domain"/>
    <property type="match status" value="1"/>
</dbReference>
<evidence type="ECO:0000256" key="9">
    <source>
        <dbReference type="ARBA" id="ARBA00023274"/>
    </source>
</evidence>
<dbReference type="Pfam" id="PF22935">
    <property type="entry name" value="RM44_endonuclase"/>
    <property type="match status" value="1"/>
</dbReference>
<dbReference type="SUPFAM" id="SSF54768">
    <property type="entry name" value="dsRNA-binding domain-like"/>
    <property type="match status" value="1"/>
</dbReference>
<evidence type="ECO:0000256" key="15">
    <source>
        <dbReference type="SAM" id="MobiDB-lite"/>
    </source>
</evidence>
<organism evidence="17 18">
    <name type="scientific">Eublepharis macularius</name>
    <name type="common">Leopard gecko</name>
    <name type="synonym">Cyrtodactylus macularius</name>
    <dbReference type="NCBI Taxonomy" id="481883"/>
    <lineage>
        <taxon>Eukaryota</taxon>
        <taxon>Metazoa</taxon>
        <taxon>Chordata</taxon>
        <taxon>Craniata</taxon>
        <taxon>Vertebrata</taxon>
        <taxon>Euteleostomi</taxon>
        <taxon>Lepidosauria</taxon>
        <taxon>Squamata</taxon>
        <taxon>Bifurcata</taxon>
        <taxon>Gekkota</taxon>
        <taxon>Eublepharidae</taxon>
        <taxon>Eublepharinae</taxon>
        <taxon>Eublepharis</taxon>
    </lineage>
</organism>
<dbReference type="InterPro" id="IPR000999">
    <property type="entry name" value="RNase_III_dom"/>
</dbReference>
<comment type="subcellular location">
    <subcellularLocation>
        <location evidence="1">Mitochondrion</location>
    </subcellularLocation>
</comment>
<dbReference type="GO" id="GO:0005762">
    <property type="term" value="C:mitochondrial large ribosomal subunit"/>
    <property type="evidence" value="ECO:0007669"/>
    <property type="project" value="TreeGrafter"/>
</dbReference>
<dbReference type="GO" id="GO:0006396">
    <property type="term" value="P:RNA processing"/>
    <property type="evidence" value="ECO:0007669"/>
    <property type="project" value="InterPro"/>
</dbReference>
<dbReference type="PANTHER" id="PTHR11207:SF5">
    <property type="entry name" value="LARGE RIBOSOMAL SUBUNIT PROTEIN ML44"/>
    <property type="match status" value="1"/>
</dbReference>
<evidence type="ECO:0000256" key="10">
    <source>
        <dbReference type="ARBA" id="ARBA00024034"/>
    </source>
</evidence>
<evidence type="ECO:0000259" key="16">
    <source>
        <dbReference type="PROSITE" id="PS50137"/>
    </source>
</evidence>
<dbReference type="RefSeq" id="XP_054839236.1">
    <property type="nucleotide sequence ID" value="XM_054983261.1"/>
</dbReference>
<dbReference type="GO" id="GO:0070877">
    <property type="term" value="C:microprocessor complex"/>
    <property type="evidence" value="ECO:0007669"/>
    <property type="project" value="TreeGrafter"/>
</dbReference>
<dbReference type="SUPFAM" id="SSF69065">
    <property type="entry name" value="RNase III domain-like"/>
    <property type="match status" value="1"/>
</dbReference>
<evidence type="ECO:0000256" key="13">
    <source>
        <dbReference type="ARBA" id="ARBA00083955"/>
    </source>
</evidence>
<accession>A0AA97L207</accession>
<keyword evidence="2" id="KW-0540">Nuclease</keyword>
<protein>
    <recommendedName>
        <fullName evidence="11">Large ribosomal subunit protein mL44</fullName>
    </recommendedName>
    <alternativeName>
        <fullName evidence="13">39S ribosomal protein L44, mitochondrial</fullName>
    </alternativeName>
</protein>
<keyword evidence="17" id="KW-1185">Reference proteome</keyword>
<dbReference type="Gene3D" id="3.30.160.20">
    <property type="match status" value="1"/>
</dbReference>
<sequence>MAAALLQPLGLQACRRFLAAAAGRVTLRPQPRRDNKRWVRAYLEQQRRLEPPMRRSEKPNWDYHAEIQAFSYRLHEKFSLDLLKTAFVNHSYIESEEARRKMLGLEKEEIALNLKDNQQLSEQGASFSRCYLTECFEKAFPKIPPAGIEAIVNFLTSEELVSYLARNLSLQDLTLCAEFPVPPNMLQQTFFAVIGALHQSSGPQRTEIFVRDFFIPQLIGKDLFELWNVVNPMGLLMEELAQRNVSPPEPRLTRQSGATTALPLFFVGLYCDKKLLAEGTGETILAAEEEASRVALRKLYGFTENRQPWDYSSPKQEQKAKNVISSN</sequence>
<keyword evidence="5 14" id="KW-0694">RNA-binding</keyword>
<evidence type="ECO:0000256" key="1">
    <source>
        <dbReference type="ARBA" id="ARBA00004173"/>
    </source>
</evidence>
<evidence type="ECO:0000256" key="7">
    <source>
        <dbReference type="ARBA" id="ARBA00022980"/>
    </source>
</evidence>
<dbReference type="GO" id="GO:0004525">
    <property type="term" value="F:ribonuclease III activity"/>
    <property type="evidence" value="ECO:0007669"/>
    <property type="project" value="InterPro"/>
</dbReference>
<dbReference type="PANTHER" id="PTHR11207">
    <property type="entry name" value="RIBONUCLEASE III"/>
    <property type="match status" value="1"/>
</dbReference>
<dbReference type="GeneID" id="129332277"/>
<evidence type="ECO:0000256" key="5">
    <source>
        <dbReference type="ARBA" id="ARBA00022884"/>
    </source>
</evidence>
<dbReference type="GO" id="GO:0070125">
    <property type="term" value="P:mitochondrial translational elongation"/>
    <property type="evidence" value="ECO:0007669"/>
    <property type="project" value="TreeGrafter"/>
</dbReference>
<dbReference type="FunFam" id="1.10.1520.10:FF:000010">
    <property type="entry name" value="39S ribosomal protein L44, mitochondrial"/>
    <property type="match status" value="1"/>
</dbReference>
<dbReference type="InterPro" id="IPR055189">
    <property type="entry name" value="RM44_endonuclase"/>
</dbReference>